<dbReference type="PANTHER" id="PTHR13621">
    <property type="entry name" value="PROLINE-RICH PROTEIN PRCC"/>
    <property type="match status" value="1"/>
</dbReference>
<evidence type="ECO:0000313" key="3">
    <source>
        <dbReference type="Proteomes" id="UP001497497"/>
    </source>
</evidence>
<accession>A0AAV2HJL1</accession>
<gene>
    <name evidence="2" type="ORF">GSLYS_00007632001</name>
</gene>
<feature type="compositionally biased region" description="Polar residues" evidence="1">
    <location>
        <begin position="281"/>
        <end position="317"/>
    </location>
</feature>
<feature type="region of interest" description="Disordered" evidence="1">
    <location>
        <begin position="385"/>
        <end position="411"/>
    </location>
</feature>
<keyword evidence="3" id="KW-1185">Reference proteome</keyword>
<sequence length="524" mass="56500">MSLGLVAYGASDDSDESETEMEATSSKTETQKSGIDVTGHISDEDEFETVSSTSASSATQQTVLLTSAAPLSIKLNASNSANTFSSSPFVSESHDNTVNSTSLTSLDDLPAPHALSSGLNNETVEEELEDAVKPKAAEIASAPHPPTTKKKQPVRITIPSLRETPLEEETGTSKNLAPSMQKSGLFSLLPAPMHSAKKEINRPLIPYSLNKKPVVAKSDDTKPSVASISAPSSVGTSHSADISSKRMTPFNALTGFDSDSDEDDDFKGSSTNFFSLHSSSEASDNTKTVSTQERLQSEEVSSSESDLNPQAKDNVSESAVGAEEAVDEGQPTPEQPVQGPEPGAVNDAPLNFRSVNRLNSWSGSSYGFLGPVGLSGPIATPSSFSSYETVPSNSQYNLANAEGPDEMGDADQEMVTDDDLKKFMSDKEFQKLQGKRKRGLEEAINFVDANVDDYVDPSEVSKHLTEETEYVSHKSKDNLPTAQQRRKKQITYLAYQAKERELELKNAWAQNRLTKKQTQSKYGF</sequence>
<dbReference type="GO" id="GO:0005634">
    <property type="term" value="C:nucleus"/>
    <property type="evidence" value="ECO:0007669"/>
    <property type="project" value="TreeGrafter"/>
</dbReference>
<proteinExistence type="predicted"/>
<feature type="compositionally biased region" description="Polar residues" evidence="1">
    <location>
        <begin position="385"/>
        <end position="398"/>
    </location>
</feature>
<feature type="compositionally biased region" description="Low complexity" evidence="1">
    <location>
        <begin position="268"/>
        <end position="280"/>
    </location>
</feature>
<feature type="region of interest" description="Disordered" evidence="1">
    <location>
        <begin position="1"/>
        <end position="38"/>
    </location>
</feature>
<dbReference type="InterPro" id="IPR018800">
    <property type="entry name" value="PRCC"/>
</dbReference>
<comment type="caution">
    <text evidence="2">The sequence shown here is derived from an EMBL/GenBank/DDBJ whole genome shotgun (WGS) entry which is preliminary data.</text>
</comment>
<evidence type="ECO:0000313" key="2">
    <source>
        <dbReference type="EMBL" id="CAL1533672.1"/>
    </source>
</evidence>
<dbReference type="Pfam" id="PF10253">
    <property type="entry name" value="PRCC"/>
    <property type="match status" value="1"/>
</dbReference>
<feature type="compositionally biased region" description="Acidic residues" evidence="1">
    <location>
        <begin position="12"/>
        <end position="21"/>
    </location>
</feature>
<feature type="region of interest" description="Disordered" evidence="1">
    <location>
        <begin position="82"/>
        <end position="179"/>
    </location>
</feature>
<feature type="compositionally biased region" description="Polar residues" evidence="1">
    <location>
        <begin position="235"/>
        <end position="246"/>
    </location>
</feature>
<feature type="compositionally biased region" description="Basic and acidic residues" evidence="1">
    <location>
        <begin position="465"/>
        <end position="477"/>
    </location>
</feature>
<reference evidence="2 3" key="1">
    <citation type="submission" date="2024-04" db="EMBL/GenBank/DDBJ databases">
        <authorList>
            <consortium name="Genoscope - CEA"/>
            <person name="William W."/>
        </authorList>
    </citation>
    <scope>NUCLEOTIDE SEQUENCE [LARGE SCALE GENOMIC DNA]</scope>
</reference>
<evidence type="ECO:0008006" key="4">
    <source>
        <dbReference type="Google" id="ProtNLM"/>
    </source>
</evidence>
<dbReference type="AlphaFoldDB" id="A0AAV2HJL1"/>
<organism evidence="2 3">
    <name type="scientific">Lymnaea stagnalis</name>
    <name type="common">Great pond snail</name>
    <name type="synonym">Helix stagnalis</name>
    <dbReference type="NCBI Taxonomy" id="6523"/>
    <lineage>
        <taxon>Eukaryota</taxon>
        <taxon>Metazoa</taxon>
        <taxon>Spiralia</taxon>
        <taxon>Lophotrochozoa</taxon>
        <taxon>Mollusca</taxon>
        <taxon>Gastropoda</taxon>
        <taxon>Heterobranchia</taxon>
        <taxon>Euthyneura</taxon>
        <taxon>Panpulmonata</taxon>
        <taxon>Hygrophila</taxon>
        <taxon>Lymnaeoidea</taxon>
        <taxon>Lymnaeidae</taxon>
        <taxon>Lymnaea</taxon>
    </lineage>
</organism>
<dbReference type="Proteomes" id="UP001497497">
    <property type="component" value="Unassembled WGS sequence"/>
</dbReference>
<name>A0AAV2HJL1_LYMST</name>
<dbReference type="EMBL" id="CAXITT010000149">
    <property type="protein sequence ID" value="CAL1533672.1"/>
    <property type="molecule type" value="Genomic_DNA"/>
</dbReference>
<evidence type="ECO:0000256" key="1">
    <source>
        <dbReference type="SAM" id="MobiDB-lite"/>
    </source>
</evidence>
<protein>
    <recommendedName>
        <fullName evidence="4">Proline-rich protein PRCC</fullName>
    </recommendedName>
</protein>
<feature type="compositionally biased region" description="Low complexity" evidence="1">
    <location>
        <begin position="223"/>
        <end position="234"/>
    </location>
</feature>
<feature type="compositionally biased region" description="Polar residues" evidence="1">
    <location>
        <begin position="96"/>
        <end position="105"/>
    </location>
</feature>
<feature type="region of interest" description="Disordered" evidence="1">
    <location>
        <begin position="214"/>
        <end position="351"/>
    </location>
</feature>
<dbReference type="PANTHER" id="PTHR13621:SF2">
    <property type="entry name" value="PROLINE-RICH PROTEIN PRCC"/>
    <property type="match status" value="1"/>
</dbReference>
<feature type="region of interest" description="Disordered" evidence="1">
    <location>
        <begin position="465"/>
        <end position="485"/>
    </location>
</feature>